<reference evidence="2 3" key="1">
    <citation type="submission" date="2020-12" db="EMBL/GenBank/DDBJ databases">
        <title>Complete genome sequence of Erwinia phage pEa_SNUABM_5.</title>
        <authorList>
            <person name="Kim S.G."/>
            <person name="Lee S.B."/>
            <person name="Kwon J."/>
            <person name="Park S.C."/>
        </authorList>
    </citation>
    <scope>NUCLEOTIDE SEQUENCE [LARGE SCALE GENOMIC DNA]</scope>
</reference>
<feature type="region of interest" description="Disordered" evidence="1">
    <location>
        <begin position="107"/>
        <end position="127"/>
    </location>
</feature>
<dbReference type="Proteomes" id="UP000596123">
    <property type="component" value="Segment"/>
</dbReference>
<protein>
    <submittedName>
        <fullName evidence="2">Uncharacterized protein</fullName>
    </submittedName>
</protein>
<evidence type="ECO:0000256" key="1">
    <source>
        <dbReference type="SAM" id="MobiDB-lite"/>
    </source>
</evidence>
<feature type="region of interest" description="Disordered" evidence="1">
    <location>
        <begin position="1"/>
        <end position="25"/>
    </location>
</feature>
<keyword evidence="3" id="KW-1185">Reference proteome</keyword>
<dbReference type="EMBL" id="MW366843">
    <property type="protein sequence ID" value="QQO90216.1"/>
    <property type="molecule type" value="Genomic_DNA"/>
</dbReference>
<gene>
    <name evidence="2" type="ORF">pEaSNUABM5_00074</name>
</gene>
<accession>A0A7T8EPD4</accession>
<evidence type="ECO:0000313" key="2">
    <source>
        <dbReference type="EMBL" id="QQO90216.1"/>
    </source>
</evidence>
<sequence>MAGKKNETRRTLGLSDLPRSSLTEEQALSKAQQLRERGRMLIEGTGVLQQTMIEIGVVTETHLTGQSIEKDSSAPFSTMDGLFDLLSRVQSVNNCVEIFVAGEESDQHECGSDCDSKADPDRSEPAAVGTEFGRRVLVKSNEIQRLLGNIKLNLGRIEKSLLPQEGPTGPKGEKGSSGSVDYSTFELILNLEENAHEVEMCIASLNARLRNTY</sequence>
<feature type="compositionally biased region" description="Basic and acidic residues" evidence="1">
    <location>
        <begin position="107"/>
        <end position="124"/>
    </location>
</feature>
<feature type="compositionally biased region" description="Basic and acidic residues" evidence="1">
    <location>
        <begin position="1"/>
        <end position="10"/>
    </location>
</feature>
<proteinExistence type="predicted"/>
<name>A0A7T8EPD4_9CAUD</name>
<organism evidence="2 3">
    <name type="scientific">Erwinia phage pEa_SNUABM_5</name>
    <dbReference type="NCBI Taxonomy" id="2797313"/>
    <lineage>
        <taxon>Viruses</taxon>
        <taxon>Duplodnaviria</taxon>
        <taxon>Heunggongvirae</taxon>
        <taxon>Uroviricota</taxon>
        <taxon>Caudoviricetes</taxon>
        <taxon>Rivsvirus</taxon>
        <taxon>Rivsvirus SNUABM5</taxon>
    </lineage>
</organism>
<evidence type="ECO:0000313" key="3">
    <source>
        <dbReference type="Proteomes" id="UP000596123"/>
    </source>
</evidence>